<feature type="binding site" evidence="8">
    <location>
        <position position="64"/>
    </location>
    <ligand>
        <name>(R)-pantoate</name>
        <dbReference type="ChEBI" id="CHEBI:15980"/>
    </ligand>
</feature>
<keyword evidence="4 8" id="KW-0566">Pantothenate biosynthesis</keyword>
<evidence type="ECO:0000256" key="3">
    <source>
        <dbReference type="ARBA" id="ARBA00022598"/>
    </source>
</evidence>
<dbReference type="InterPro" id="IPR042176">
    <property type="entry name" value="Pantoate_ligase_C"/>
</dbReference>
<dbReference type="Gene3D" id="3.40.50.620">
    <property type="entry name" value="HUPs"/>
    <property type="match status" value="1"/>
</dbReference>
<dbReference type="InterPro" id="IPR014729">
    <property type="entry name" value="Rossmann-like_a/b/a_fold"/>
</dbReference>
<feature type="binding site" evidence="8">
    <location>
        <begin position="33"/>
        <end position="40"/>
    </location>
    <ligand>
        <name>ATP</name>
        <dbReference type="ChEBI" id="CHEBI:30616"/>
    </ligand>
</feature>
<proteinExistence type="inferred from homology"/>
<comment type="subunit">
    <text evidence="8">Homodimer.</text>
</comment>
<evidence type="ECO:0000313" key="9">
    <source>
        <dbReference type="EMBL" id="MDQ0393926.1"/>
    </source>
</evidence>
<organism evidence="9 10">
    <name type="scientific">Labrys monachus</name>
    <dbReference type="NCBI Taxonomy" id="217067"/>
    <lineage>
        <taxon>Bacteria</taxon>
        <taxon>Pseudomonadati</taxon>
        <taxon>Pseudomonadota</taxon>
        <taxon>Alphaproteobacteria</taxon>
        <taxon>Hyphomicrobiales</taxon>
        <taxon>Xanthobacteraceae</taxon>
        <taxon>Labrys</taxon>
    </lineage>
</organism>
<feature type="binding site" evidence="8">
    <location>
        <position position="64"/>
    </location>
    <ligand>
        <name>beta-alanine</name>
        <dbReference type="ChEBI" id="CHEBI:57966"/>
    </ligand>
</feature>
<keyword evidence="6 8" id="KW-0067">ATP-binding</keyword>
<keyword evidence="8" id="KW-0963">Cytoplasm</keyword>
<dbReference type="Gene3D" id="3.30.1300.10">
    <property type="entry name" value="Pantoate-beta-alanine ligase, C-terminal domain"/>
    <property type="match status" value="1"/>
</dbReference>
<dbReference type="SUPFAM" id="SSF52374">
    <property type="entry name" value="Nucleotidylyl transferase"/>
    <property type="match status" value="1"/>
</dbReference>
<dbReference type="EC" id="6.3.2.1" evidence="8"/>
<comment type="subcellular location">
    <subcellularLocation>
        <location evidence="8">Cytoplasm</location>
    </subcellularLocation>
</comment>
<feature type="binding site" evidence="8">
    <location>
        <begin position="151"/>
        <end position="154"/>
    </location>
    <ligand>
        <name>ATP</name>
        <dbReference type="ChEBI" id="CHEBI:30616"/>
    </ligand>
</feature>
<comment type="catalytic activity">
    <reaction evidence="7 8">
        <text>(R)-pantoate + beta-alanine + ATP = (R)-pantothenate + AMP + diphosphate + H(+)</text>
        <dbReference type="Rhea" id="RHEA:10912"/>
        <dbReference type="ChEBI" id="CHEBI:15378"/>
        <dbReference type="ChEBI" id="CHEBI:15980"/>
        <dbReference type="ChEBI" id="CHEBI:29032"/>
        <dbReference type="ChEBI" id="CHEBI:30616"/>
        <dbReference type="ChEBI" id="CHEBI:33019"/>
        <dbReference type="ChEBI" id="CHEBI:57966"/>
        <dbReference type="ChEBI" id="CHEBI:456215"/>
        <dbReference type="EC" id="6.3.2.1"/>
    </reaction>
</comment>
<comment type="pathway">
    <text evidence="1 8">Cofactor biosynthesis; (R)-pantothenate biosynthesis; (R)-pantothenate from (R)-pantoate and beta-alanine: step 1/1.</text>
</comment>
<evidence type="ECO:0000256" key="7">
    <source>
        <dbReference type="ARBA" id="ARBA00048258"/>
    </source>
</evidence>
<keyword evidence="3 8" id="KW-0436">Ligase</keyword>
<dbReference type="Proteomes" id="UP001237448">
    <property type="component" value="Unassembled WGS sequence"/>
</dbReference>
<evidence type="ECO:0000256" key="1">
    <source>
        <dbReference type="ARBA" id="ARBA00004990"/>
    </source>
</evidence>
<dbReference type="RefSeq" id="WP_307430037.1">
    <property type="nucleotide sequence ID" value="NZ_JAUSVK010000001.1"/>
</dbReference>
<evidence type="ECO:0000256" key="5">
    <source>
        <dbReference type="ARBA" id="ARBA00022741"/>
    </source>
</evidence>
<dbReference type="InterPro" id="IPR003721">
    <property type="entry name" value="Pantoate_ligase"/>
</dbReference>
<comment type="function">
    <text evidence="8">Catalyzes the condensation of pantoate with beta-alanine in an ATP-dependent reaction via a pantoyl-adenylate intermediate.</text>
</comment>
<sequence>MADIIITRTVSDLRHAVRKFRDEGDRIGLVPTMGALHDGHIALVREARKRAARVIATIFVNPAQFSPAEDLAKYPRTEEADLARLSAARADILFAPTVGEMYPQGFATTISVGGPAAAGLEDRFRPTHFAGVATVVAKLFMQSGADVAMFGEKDYQQLMVVAQMARDLDLPVEIAAVATQREEDGLAMSSRNRFLSPEHRALAPLLHRTLRKAADDIAGGAGIEAALAEGRAAIEQAGFALDYLEARHAASLAPIADPAAGPVRLLVAAKIGQTRLIDNIAAT</sequence>
<evidence type="ECO:0000256" key="8">
    <source>
        <dbReference type="HAMAP-Rule" id="MF_00158"/>
    </source>
</evidence>
<name>A0ABU0FH29_9HYPH</name>
<dbReference type="EMBL" id="JAUSVK010000001">
    <property type="protein sequence ID" value="MDQ0393926.1"/>
    <property type="molecule type" value="Genomic_DNA"/>
</dbReference>
<dbReference type="HAMAP" id="MF_00158">
    <property type="entry name" value="PanC"/>
    <property type="match status" value="1"/>
</dbReference>
<dbReference type="PANTHER" id="PTHR21299">
    <property type="entry name" value="CYTIDYLATE KINASE/PANTOATE-BETA-ALANINE LIGASE"/>
    <property type="match status" value="1"/>
</dbReference>
<evidence type="ECO:0000256" key="6">
    <source>
        <dbReference type="ARBA" id="ARBA00022840"/>
    </source>
</evidence>
<comment type="caution">
    <text evidence="8">Lacks conserved residue(s) required for the propagation of feature annotation.</text>
</comment>
<comment type="miscellaneous">
    <text evidence="8">The reaction proceeds by a bi uni uni bi ping pong mechanism.</text>
</comment>
<protein>
    <recommendedName>
        <fullName evidence="8">Pantothenate synthetase</fullName>
        <shortName evidence="8">PS</shortName>
        <ecNumber evidence="8">6.3.2.1</ecNumber>
    </recommendedName>
    <alternativeName>
        <fullName evidence="8">Pantoate--beta-alanine ligase</fullName>
    </alternativeName>
    <alternativeName>
        <fullName evidence="8">Pantoate-activating enzyme</fullName>
    </alternativeName>
</protein>
<feature type="binding site" evidence="8">
    <location>
        <begin position="188"/>
        <end position="191"/>
    </location>
    <ligand>
        <name>ATP</name>
        <dbReference type="ChEBI" id="CHEBI:30616"/>
    </ligand>
</feature>
<feature type="binding site" evidence="8">
    <location>
        <position position="157"/>
    </location>
    <ligand>
        <name>(R)-pantoate</name>
        <dbReference type="ChEBI" id="CHEBI:15980"/>
    </ligand>
</feature>
<keyword evidence="5 8" id="KW-0547">Nucleotide-binding</keyword>
<comment type="caution">
    <text evidence="9">The sequence shown here is derived from an EMBL/GenBank/DDBJ whole genome shotgun (WGS) entry which is preliminary data.</text>
</comment>
<evidence type="ECO:0000256" key="4">
    <source>
        <dbReference type="ARBA" id="ARBA00022655"/>
    </source>
</evidence>
<evidence type="ECO:0000313" key="10">
    <source>
        <dbReference type="Proteomes" id="UP001237448"/>
    </source>
</evidence>
<reference evidence="9 10" key="1">
    <citation type="submission" date="2023-07" db="EMBL/GenBank/DDBJ databases">
        <title>Genomic Encyclopedia of Type Strains, Phase IV (KMG-IV): sequencing the most valuable type-strain genomes for metagenomic binning, comparative biology and taxonomic classification.</title>
        <authorList>
            <person name="Goeker M."/>
        </authorList>
    </citation>
    <scope>NUCLEOTIDE SEQUENCE [LARGE SCALE GENOMIC DNA]</scope>
    <source>
        <strain evidence="9 10">DSM 5896</strain>
    </source>
</reference>
<accession>A0ABU0FH29</accession>
<dbReference type="CDD" id="cd00560">
    <property type="entry name" value="PanC"/>
    <property type="match status" value="1"/>
</dbReference>
<dbReference type="PANTHER" id="PTHR21299:SF1">
    <property type="entry name" value="PANTOATE--BETA-ALANINE LIGASE"/>
    <property type="match status" value="1"/>
</dbReference>
<dbReference type="Pfam" id="PF02569">
    <property type="entry name" value="Pantoate_ligase"/>
    <property type="match status" value="1"/>
</dbReference>
<evidence type="ECO:0000256" key="2">
    <source>
        <dbReference type="ARBA" id="ARBA00009256"/>
    </source>
</evidence>
<comment type="similarity">
    <text evidence="2 8">Belongs to the pantothenate synthetase family.</text>
</comment>
<feature type="active site" description="Proton donor" evidence="8">
    <location>
        <position position="40"/>
    </location>
</feature>
<keyword evidence="10" id="KW-1185">Reference proteome</keyword>
<dbReference type="NCBIfam" id="TIGR00018">
    <property type="entry name" value="panC"/>
    <property type="match status" value="1"/>
</dbReference>
<dbReference type="GO" id="GO:0004592">
    <property type="term" value="F:pantoate-beta-alanine ligase activity"/>
    <property type="evidence" value="ECO:0007669"/>
    <property type="project" value="UniProtKB-EC"/>
</dbReference>
<gene>
    <name evidence="8" type="primary">panC</name>
    <name evidence="9" type="ORF">J3R73_003718</name>
</gene>